<evidence type="ECO:0000313" key="3">
    <source>
        <dbReference type="Proteomes" id="UP000596074"/>
    </source>
</evidence>
<accession>A0A9X7YPS4</accession>
<gene>
    <name evidence="2" type="ORF">GJQ55_10885</name>
</gene>
<dbReference type="InterPro" id="IPR045632">
    <property type="entry name" value="DUF6314"/>
</dbReference>
<dbReference type="Proteomes" id="UP000596074">
    <property type="component" value="Chromosome"/>
</dbReference>
<name>A0A9X7YPS4_9GAMM</name>
<organism evidence="2 3">
    <name type="scientific">Venatoribacter cucullus</name>
    <dbReference type="NCBI Taxonomy" id="2661630"/>
    <lineage>
        <taxon>Bacteria</taxon>
        <taxon>Pseudomonadati</taxon>
        <taxon>Pseudomonadota</taxon>
        <taxon>Gammaproteobacteria</taxon>
        <taxon>Oceanospirillales</taxon>
        <taxon>Oceanospirillaceae</taxon>
        <taxon>Venatoribacter</taxon>
    </lineage>
</organism>
<reference evidence="2 3" key="1">
    <citation type="submission" date="2019-11" db="EMBL/GenBank/DDBJ databases">
        <title>Venatorbacter sp. nov. a predator of Campylobacter and other Gram-negative bacteria.</title>
        <authorList>
            <person name="Saeedi A."/>
            <person name="Cummings N.J."/>
            <person name="Connerton I.F."/>
            <person name="Connerton P.L."/>
        </authorList>
    </citation>
    <scope>NUCLEOTIDE SEQUENCE [LARGE SCALE GENOMIC DNA]</scope>
    <source>
        <strain evidence="2">XL5</strain>
    </source>
</reference>
<feature type="domain" description="DUF6314" evidence="1">
    <location>
        <begin position="34"/>
        <end position="152"/>
    </location>
</feature>
<dbReference type="EMBL" id="CP046056">
    <property type="protein sequence ID" value="QQD24944.1"/>
    <property type="molecule type" value="Genomic_DNA"/>
</dbReference>
<dbReference type="AlphaFoldDB" id="A0A9X7YPS4"/>
<evidence type="ECO:0000259" key="1">
    <source>
        <dbReference type="Pfam" id="PF19834"/>
    </source>
</evidence>
<dbReference type="KEGG" id="vcw:GJQ55_10885"/>
<evidence type="ECO:0000313" key="2">
    <source>
        <dbReference type="EMBL" id="QQD24944.1"/>
    </source>
</evidence>
<sequence>MQQSDERIQPLWQQLATVGAFFYSAQPGPRSQTGWAGQGNGQVTLEWHAEDELHFIEQGEFCADGGVPVAMFNRFIWQRNEQGIRLSHGRRGERVFLFELQPQADGCWRSVADHLCINDLYSGQLRPLEQGFELIWRINGPKKDECLIYRYHPDKT</sequence>
<dbReference type="RefSeq" id="WP_228345006.1">
    <property type="nucleotide sequence ID" value="NZ_CP046056.1"/>
</dbReference>
<keyword evidence="3" id="KW-1185">Reference proteome</keyword>
<dbReference type="Pfam" id="PF19834">
    <property type="entry name" value="DUF6314"/>
    <property type="match status" value="1"/>
</dbReference>
<proteinExistence type="predicted"/>
<protein>
    <recommendedName>
        <fullName evidence="1">DUF6314 domain-containing protein</fullName>
    </recommendedName>
</protein>